<comment type="caution">
    <text evidence="3">The sequence shown here is derived from an EMBL/GenBank/DDBJ whole genome shotgun (WGS) entry which is preliminary data.</text>
</comment>
<evidence type="ECO:0000313" key="4">
    <source>
        <dbReference type="Proteomes" id="UP001360953"/>
    </source>
</evidence>
<reference evidence="3 4" key="1">
    <citation type="submission" date="2024-04" db="EMBL/GenBank/DDBJ databases">
        <title>Phyllosticta paracitricarpa is synonymous to the EU quarantine fungus P. citricarpa based on phylogenomic analyses.</title>
        <authorList>
            <consortium name="Lawrence Berkeley National Laboratory"/>
            <person name="Van ingen-buijs V.A."/>
            <person name="Van westerhoven A.C."/>
            <person name="Haridas S."/>
            <person name="Skiadas P."/>
            <person name="Martin F."/>
            <person name="Groenewald J.Z."/>
            <person name="Crous P.W."/>
            <person name="Seidl M.F."/>
        </authorList>
    </citation>
    <scope>NUCLEOTIDE SEQUENCE [LARGE SCALE GENOMIC DNA]</scope>
    <source>
        <strain evidence="3 4">CPC 17464</strain>
    </source>
</reference>
<dbReference type="EMBL" id="JBBPEH010000008">
    <property type="protein sequence ID" value="KAK7535349.1"/>
    <property type="molecule type" value="Genomic_DNA"/>
</dbReference>
<evidence type="ECO:0000313" key="3">
    <source>
        <dbReference type="EMBL" id="KAK7535349.1"/>
    </source>
</evidence>
<keyword evidence="4" id="KW-1185">Reference proteome</keyword>
<dbReference type="Proteomes" id="UP001360953">
    <property type="component" value="Unassembled WGS sequence"/>
</dbReference>
<evidence type="ECO:0008006" key="5">
    <source>
        <dbReference type="Google" id="ProtNLM"/>
    </source>
</evidence>
<accession>A0ABR1LJK1</accession>
<feature type="region of interest" description="Disordered" evidence="1">
    <location>
        <begin position="55"/>
        <end position="78"/>
    </location>
</feature>
<evidence type="ECO:0000256" key="1">
    <source>
        <dbReference type="SAM" id="MobiDB-lite"/>
    </source>
</evidence>
<evidence type="ECO:0000256" key="2">
    <source>
        <dbReference type="SAM" id="SignalP"/>
    </source>
</evidence>
<feature type="chain" id="PRO_5045635071" description="Secreted protein" evidence="2">
    <location>
        <begin position="19"/>
        <end position="78"/>
    </location>
</feature>
<protein>
    <recommendedName>
        <fullName evidence="5">Secreted protein</fullName>
    </recommendedName>
</protein>
<keyword evidence="2" id="KW-0732">Signal</keyword>
<sequence length="78" mass="8366">MPVVWCFALLLSITKGAAASGGATVRDVIDRLPSAPQCPGGAVRCPAFLPLRTRASRRAKSTHRSSVRGLRRRVQRPG</sequence>
<name>A0ABR1LJK1_9PEZI</name>
<dbReference type="RefSeq" id="XP_066654074.1">
    <property type="nucleotide sequence ID" value="XM_066800872.1"/>
</dbReference>
<gene>
    <name evidence="3" type="ORF">J3D65DRAFT_630964</name>
</gene>
<organism evidence="3 4">
    <name type="scientific">Phyllosticta citribraziliensis</name>
    <dbReference type="NCBI Taxonomy" id="989973"/>
    <lineage>
        <taxon>Eukaryota</taxon>
        <taxon>Fungi</taxon>
        <taxon>Dikarya</taxon>
        <taxon>Ascomycota</taxon>
        <taxon>Pezizomycotina</taxon>
        <taxon>Dothideomycetes</taxon>
        <taxon>Dothideomycetes incertae sedis</taxon>
        <taxon>Botryosphaeriales</taxon>
        <taxon>Phyllostictaceae</taxon>
        <taxon>Phyllosticta</taxon>
    </lineage>
</organism>
<dbReference type="GeneID" id="92033778"/>
<proteinExistence type="predicted"/>
<feature type="signal peptide" evidence="2">
    <location>
        <begin position="1"/>
        <end position="18"/>
    </location>
</feature>